<dbReference type="EMBL" id="JAWDJW010002132">
    <property type="protein sequence ID" value="KAK3078177.1"/>
    <property type="molecule type" value="Genomic_DNA"/>
</dbReference>
<dbReference type="Proteomes" id="UP001186974">
    <property type="component" value="Unassembled WGS sequence"/>
</dbReference>
<gene>
    <name evidence="1" type="ORF">LTS18_008245</name>
</gene>
<organism evidence="1 2">
    <name type="scientific">Coniosporium uncinatum</name>
    <dbReference type="NCBI Taxonomy" id="93489"/>
    <lineage>
        <taxon>Eukaryota</taxon>
        <taxon>Fungi</taxon>
        <taxon>Dikarya</taxon>
        <taxon>Ascomycota</taxon>
        <taxon>Pezizomycotina</taxon>
        <taxon>Dothideomycetes</taxon>
        <taxon>Dothideomycetes incertae sedis</taxon>
        <taxon>Coniosporium</taxon>
    </lineage>
</organism>
<keyword evidence="2" id="KW-1185">Reference proteome</keyword>
<evidence type="ECO:0000313" key="1">
    <source>
        <dbReference type="EMBL" id="KAK3078177.1"/>
    </source>
</evidence>
<reference evidence="1" key="1">
    <citation type="submission" date="2024-09" db="EMBL/GenBank/DDBJ databases">
        <title>Black Yeasts Isolated from many extreme environments.</title>
        <authorList>
            <person name="Coleine C."/>
            <person name="Stajich J.E."/>
            <person name="Selbmann L."/>
        </authorList>
    </citation>
    <scope>NUCLEOTIDE SEQUENCE</scope>
    <source>
        <strain evidence="1">CCFEE 5737</strain>
    </source>
</reference>
<comment type="caution">
    <text evidence="1">The sequence shown here is derived from an EMBL/GenBank/DDBJ whole genome shotgun (WGS) entry which is preliminary data.</text>
</comment>
<protein>
    <submittedName>
        <fullName evidence="1">Uncharacterized protein</fullName>
    </submittedName>
</protein>
<feature type="non-terminal residue" evidence="1">
    <location>
        <position position="242"/>
    </location>
</feature>
<sequence>MGLIILFLLLPLLLTLIPFGITLAIFAPLIKRAFNVLKPIVEPLVMPYIDPIVSAAIQNPIVSKVIDNPIVSQLLDLAHTIFTEPTKLPEKMLEKVVNVSQPLIIPLAPKTIFLPSNFVVHISFGLQPHSIMHTVPSMQAITEFDDTELQMHLPVGDKKESHVRFPDEIQSAVVATTDPTEAIEEIRSAVATLPQEDQVQIADEIQSVATTLARDIRNAVPPAATGSRVPADYHEAMKVADE</sequence>
<proteinExistence type="predicted"/>
<name>A0ACC3DNC7_9PEZI</name>
<evidence type="ECO:0000313" key="2">
    <source>
        <dbReference type="Proteomes" id="UP001186974"/>
    </source>
</evidence>
<accession>A0ACC3DNC7</accession>